<evidence type="ECO:0000259" key="4">
    <source>
        <dbReference type="Pfam" id="PF04679"/>
    </source>
</evidence>
<comment type="caution">
    <text evidence="5">The sequence shown here is derived from an EMBL/GenBank/DDBJ whole genome shotgun (WGS) entry which is preliminary data.</text>
</comment>
<dbReference type="EMBL" id="BGZK01000066">
    <property type="protein sequence ID" value="GBP14775.1"/>
    <property type="molecule type" value="Genomic_DNA"/>
</dbReference>
<sequence length="517" mass="58684">MVRDTQPKIIQVKRLWKGSGKKGGMMSVFLMGCLDTTHNRWVTVTKVHTGHDDYTLEKLQGELSPLMIKISQDSTKIPSWLKCNSGLVPDFVAKDPKNQPVWEITGTEFTKANVHTADGISIRFPRVTKIRSDKNWQTATNLDELRQLFKTSKEKTDVSLLNKLAETAKSDISYEESPKKKFKQSPSKVKTIKSFFNKSPNSKSESLNTSQSSDSSFRKSPKSNESKNELNIDSSTELNKKKRSRRDDLNTSQSSESSESGSPKQKKFKGESLNASLSSATSDKSYQLTLSKERIKKDSIKLLPDDPLPDVFQGYKLGFYPDFISFSEKERRLFERHWVAYGGETVKSVHATDVDFLLHNSSEIKFSKMEKLKTKLSPHTSPLDFYDVPLALCYLQPIVVHDIYQASVYLVQGYPFLVATREPFFFSGYRAVTWSTLLQQVYGPVQSIQYHTLADNSIFESKRACEPPETNQTAAHRHSQSQRGHQRLAGLLARNRIFDEGGSWLMEEELGDGWEMG</sequence>
<dbReference type="PANTHER" id="PTHR45674:SF9">
    <property type="entry name" value="DNA LIGASE 3"/>
    <property type="match status" value="1"/>
</dbReference>
<dbReference type="STRING" id="151549.A0A4C1TL04"/>
<evidence type="ECO:0000313" key="5">
    <source>
        <dbReference type="EMBL" id="GBP14775.1"/>
    </source>
</evidence>
<keyword evidence="6" id="KW-1185">Reference proteome</keyword>
<dbReference type="Gene3D" id="3.40.50.10190">
    <property type="entry name" value="BRCT domain"/>
    <property type="match status" value="1"/>
</dbReference>
<dbReference type="Gene3D" id="2.40.50.140">
    <property type="entry name" value="Nucleic acid-binding proteins"/>
    <property type="match status" value="1"/>
</dbReference>
<feature type="compositionally biased region" description="Low complexity" evidence="3">
    <location>
        <begin position="195"/>
        <end position="215"/>
    </location>
</feature>
<reference evidence="5 6" key="1">
    <citation type="journal article" date="2019" name="Commun. Biol.">
        <title>The bagworm genome reveals a unique fibroin gene that provides high tensile strength.</title>
        <authorList>
            <person name="Kono N."/>
            <person name="Nakamura H."/>
            <person name="Ohtoshi R."/>
            <person name="Tomita M."/>
            <person name="Numata K."/>
            <person name="Arakawa K."/>
        </authorList>
    </citation>
    <scope>NUCLEOTIDE SEQUENCE [LARGE SCALE GENOMIC DNA]</scope>
</reference>
<dbReference type="InterPro" id="IPR012340">
    <property type="entry name" value="NA-bd_OB-fold"/>
</dbReference>
<feature type="domain" description="DNA ligase ATP-dependent C-terminal" evidence="4">
    <location>
        <begin position="23"/>
        <end position="134"/>
    </location>
</feature>
<dbReference type="InterPro" id="IPR036420">
    <property type="entry name" value="BRCT_dom_sf"/>
</dbReference>
<dbReference type="GO" id="GO:0006273">
    <property type="term" value="P:lagging strand elongation"/>
    <property type="evidence" value="ECO:0007669"/>
    <property type="project" value="TreeGrafter"/>
</dbReference>
<evidence type="ECO:0000256" key="1">
    <source>
        <dbReference type="ARBA" id="ARBA00007572"/>
    </source>
</evidence>
<organism evidence="5 6">
    <name type="scientific">Eumeta variegata</name>
    <name type="common">Bagworm moth</name>
    <name type="synonym">Eumeta japonica</name>
    <dbReference type="NCBI Taxonomy" id="151549"/>
    <lineage>
        <taxon>Eukaryota</taxon>
        <taxon>Metazoa</taxon>
        <taxon>Ecdysozoa</taxon>
        <taxon>Arthropoda</taxon>
        <taxon>Hexapoda</taxon>
        <taxon>Insecta</taxon>
        <taxon>Pterygota</taxon>
        <taxon>Neoptera</taxon>
        <taxon>Endopterygota</taxon>
        <taxon>Lepidoptera</taxon>
        <taxon>Glossata</taxon>
        <taxon>Ditrysia</taxon>
        <taxon>Tineoidea</taxon>
        <taxon>Psychidae</taxon>
        <taxon>Oiketicinae</taxon>
        <taxon>Eumeta</taxon>
    </lineage>
</organism>
<evidence type="ECO:0000313" key="6">
    <source>
        <dbReference type="Proteomes" id="UP000299102"/>
    </source>
</evidence>
<name>A0A4C1TL04_EUMVA</name>
<dbReference type="CDD" id="cd07967">
    <property type="entry name" value="OBF_DNA_ligase_III"/>
    <property type="match status" value="1"/>
</dbReference>
<dbReference type="AlphaFoldDB" id="A0A4C1TL04"/>
<evidence type="ECO:0000256" key="2">
    <source>
        <dbReference type="ARBA" id="ARBA00022598"/>
    </source>
</evidence>
<comment type="similarity">
    <text evidence="1">Belongs to the ATP-dependent DNA ligase family.</text>
</comment>
<gene>
    <name evidence="5" type="primary">LIG3</name>
    <name evidence="5" type="ORF">EVAR_9669_1</name>
</gene>
<accession>A0A4C1TL04</accession>
<dbReference type="PROSITE" id="PS51257">
    <property type="entry name" value="PROKAR_LIPOPROTEIN"/>
    <property type="match status" value="1"/>
</dbReference>
<dbReference type="GO" id="GO:0006310">
    <property type="term" value="P:DNA recombination"/>
    <property type="evidence" value="ECO:0007669"/>
    <property type="project" value="InterPro"/>
</dbReference>
<dbReference type="Pfam" id="PF04679">
    <property type="entry name" value="DNA_ligase_A_C"/>
    <property type="match status" value="1"/>
</dbReference>
<dbReference type="InterPro" id="IPR012309">
    <property type="entry name" value="DNA_ligase_ATP-dep_C"/>
</dbReference>
<dbReference type="GO" id="GO:0070421">
    <property type="term" value="C:DNA ligase III-XRCC1 complex"/>
    <property type="evidence" value="ECO:0007669"/>
    <property type="project" value="TreeGrafter"/>
</dbReference>
<keyword evidence="2 5" id="KW-0436">Ligase</keyword>
<evidence type="ECO:0000256" key="3">
    <source>
        <dbReference type="SAM" id="MobiDB-lite"/>
    </source>
</evidence>
<dbReference type="SUPFAM" id="SSF50249">
    <property type="entry name" value="Nucleic acid-binding proteins"/>
    <property type="match status" value="1"/>
</dbReference>
<dbReference type="PANTHER" id="PTHR45674">
    <property type="entry name" value="DNA LIGASE 1/3 FAMILY MEMBER"/>
    <property type="match status" value="1"/>
</dbReference>
<dbReference type="GO" id="GO:0003910">
    <property type="term" value="F:DNA ligase (ATP) activity"/>
    <property type="evidence" value="ECO:0007669"/>
    <property type="project" value="InterPro"/>
</dbReference>
<feature type="region of interest" description="Disordered" evidence="3">
    <location>
        <begin position="195"/>
        <end position="276"/>
    </location>
</feature>
<proteinExistence type="inferred from homology"/>
<dbReference type="GO" id="GO:0006302">
    <property type="term" value="P:double-strand break repair"/>
    <property type="evidence" value="ECO:0007669"/>
    <property type="project" value="TreeGrafter"/>
</dbReference>
<dbReference type="OrthoDB" id="206088at2759"/>
<dbReference type="InterPro" id="IPR050191">
    <property type="entry name" value="ATP-dep_DNA_ligase"/>
</dbReference>
<dbReference type="Proteomes" id="UP000299102">
    <property type="component" value="Unassembled WGS sequence"/>
</dbReference>
<protein>
    <submittedName>
        <fullName evidence="5">DNA ligase 3</fullName>
    </submittedName>
</protein>
<feature type="compositionally biased region" description="Low complexity" evidence="3">
    <location>
        <begin position="252"/>
        <end position="262"/>
    </location>
</feature>